<dbReference type="AlphaFoldDB" id="A0A1I0C8U4"/>
<evidence type="ECO:0000313" key="5">
    <source>
        <dbReference type="Proteomes" id="UP000199820"/>
    </source>
</evidence>
<dbReference type="Proteomes" id="UP000199820">
    <property type="component" value="Unassembled WGS sequence"/>
</dbReference>
<reference evidence="4 5" key="1">
    <citation type="submission" date="2016-10" db="EMBL/GenBank/DDBJ databases">
        <authorList>
            <person name="de Groot N.N."/>
        </authorList>
    </citation>
    <scope>NUCLEOTIDE SEQUENCE [LARGE SCALE GENOMIC DNA]</scope>
    <source>
        <strain evidence="4 5">KH1P1</strain>
    </source>
</reference>
<dbReference type="PANTHER" id="PTHR22916:SF51">
    <property type="entry name" value="GLYCOSYLTRANSFERASE EPSH-RELATED"/>
    <property type="match status" value="1"/>
</dbReference>
<protein>
    <submittedName>
        <fullName evidence="4">Glycosyltransferase involved in cell wall bisynthesis</fullName>
    </submittedName>
</protein>
<organism evidence="4 5">
    <name type="scientific">[Clostridium] aminophilum</name>
    <dbReference type="NCBI Taxonomy" id="1526"/>
    <lineage>
        <taxon>Bacteria</taxon>
        <taxon>Bacillati</taxon>
        <taxon>Bacillota</taxon>
        <taxon>Clostridia</taxon>
        <taxon>Lachnospirales</taxon>
        <taxon>Lachnospiraceae</taxon>
    </lineage>
</organism>
<dbReference type="SUPFAM" id="SSF53448">
    <property type="entry name" value="Nucleotide-diphospho-sugar transferases"/>
    <property type="match status" value="1"/>
</dbReference>
<dbReference type="STRING" id="1526.SAMN02910262_01247"/>
<gene>
    <name evidence="4" type="ORF">SAMN04487771_100667</name>
</gene>
<dbReference type="Pfam" id="PF00535">
    <property type="entry name" value="Glycos_transf_2"/>
    <property type="match status" value="1"/>
</dbReference>
<dbReference type="EMBL" id="FOIL01000006">
    <property type="protein sequence ID" value="SET15947.1"/>
    <property type="molecule type" value="Genomic_DNA"/>
</dbReference>
<dbReference type="GO" id="GO:0016757">
    <property type="term" value="F:glycosyltransferase activity"/>
    <property type="evidence" value="ECO:0007669"/>
    <property type="project" value="UniProtKB-KW"/>
</dbReference>
<evidence type="ECO:0000256" key="1">
    <source>
        <dbReference type="ARBA" id="ARBA00022676"/>
    </source>
</evidence>
<dbReference type="CDD" id="cd00761">
    <property type="entry name" value="Glyco_tranf_GTA_type"/>
    <property type="match status" value="1"/>
</dbReference>
<evidence type="ECO:0000313" key="4">
    <source>
        <dbReference type="EMBL" id="SET15947.1"/>
    </source>
</evidence>
<evidence type="ECO:0000259" key="3">
    <source>
        <dbReference type="Pfam" id="PF00535"/>
    </source>
</evidence>
<name>A0A1I0C8U4_9FIRM</name>
<keyword evidence="1" id="KW-0328">Glycosyltransferase</keyword>
<sequence length="339" mass="39696">MISVIVPVYNVKPYLEESIQSVIHQTFRDLEIILIDDGSTDGSGEICDRYAEIDSRIRVIHQENRGLSAARNAGLDICHGDIIAFLDSDDAFLENALEVMEKAMRASGADIVECNFSFFPRKKRSNLRNTPMQKALPNHQSGLYSGPEAMKLNLYLTITHVVWSKIYRREIWNRFRFRNGQNFEDLDIILPVLHSARNVYLLNEVLILYRRRPESITQTLNLKNLRDITAAYTHYTNYICQFSPQYFTDSDLDFVRRKQLFSMLSFYYRGILYPIPQKERYLSYLNKCILDLSASIDLSKCSLRLKAAAWFYHVSPMAVNRMLYRLYRFYRSSQTLLLR</sequence>
<evidence type="ECO:0000256" key="2">
    <source>
        <dbReference type="ARBA" id="ARBA00022679"/>
    </source>
</evidence>
<dbReference type="InterPro" id="IPR029044">
    <property type="entry name" value="Nucleotide-diphossugar_trans"/>
</dbReference>
<feature type="domain" description="Glycosyltransferase 2-like" evidence="3">
    <location>
        <begin position="3"/>
        <end position="140"/>
    </location>
</feature>
<accession>A0A1I0C8U4</accession>
<keyword evidence="5" id="KW-1185">Reference proteome</keyword>
<dbReference type="InterPro" id="IPR001173">
    <property type="entry name" value="Glyco_trans_2-like"/>
</dbReference>
<dbReference type="eggNOG" id="COG1215">
    <property type="taxonomic scope" value="Bacteria"/>
</dbReference>
<keyword evidence="2 4" id="KW-0808">Transferase</keyword>
<dbReference type="RefSeq" id="WP_074648787.1">
    <property type="nucleotide sequence ID" value="NZ_FOIL01000006.1"/>
</dbReference>
<proteinExistence type="predicted"/>
<dbReference type="Gene3D" id="3.90.550.10">
    <property type="entry name" value="Spore Coat Polysaccharide Biosynthesis Protein SpsA, Chain A"/>
    <property type="match status" value="1"/>
</dbReference>
<dbReference type="PANTHER" id="PTHR22916">
    <property type="entry name" value="GLYCOSYLTRANSFERASE"/>
    <property type="match status" value="1"/>
</dbReference>
<dbReference type="OrthoDB" id="1640114at2"/>